<dbReference type="Proteomes" id="UP000001449">
    <property type="component" value="Chromosome 7"/>
</dbReference>
<accession>B5YPB1</accession>
<name>B5YPB1_THAPS</name>
<dbReference type="InterPro" id="IPR053159">
    <property type="entry name" value="Hybrid_Histidine_Kinase"/>
</dbReference>
<dbReference type="AlphaFoldDB" id="B5YPB1"/>
<dbReference type="PANTHER" id="PTHR43642">
    <property type="entry name" value="HYBRID SIGNAL TRANSDUCTION HISTIDINE KINASE G"/>
    <property type="match status" value="1"/>
</dbReference>
<dbReference type="HOGENOM" id="CLU_1998620_0_0_1"/>
<feature type="non-terminal residue" evidence="1">
    <location>
        <position position="125"/>
    </location>
</feature>
<dbReference type="RefSeq" id="XP_002295709.1">
    <property type="nucleotide sequence ID" value="XM_002295673.1"/>
</dbReference>
<reference evidence="1 2" key="2">
    <citation type="journal article" date="2008" name="Nature">
        <title>The Phaeodactylum genome reveals the evolutionary history of diatom genomes.</title>
        <authorList>
            <person name="Bowler C."/>
            <person name="Allen A.E."/>
            <person name="Badger J.H."/>
            <person name="Grimwood J."/>
            <person name="Jabbari K."/>
            <person name="Kuo A."/>
            <person name="Maheswari U."/>
            <person name="Martens C."/>
            <person name="Maumus F."/>
            <person name="Otillar R.P."/>
            <person name="Rayko E."/>
            <person name="Salamov A."/>
            <person name="Vandepoele K."/>
            <person name="Beszteri B."/>
            <person name="Gruber A."/>
            <person name="Heijde M."/>
            <person name="Katinka M."/>
            <person name="Mock T."/>
            <person name="Valentin K."/>
            <person name="Verret F."/>
            <person name="Berges J.A."/>
            <person name="Brownlee C."/>
            <person name="Cadoret J.P."/>
            <person name="Chiovitti A."/>
            <person name="Choi C.J."/>
            <person name="Coesel S."/>
            <person name="De Martino A."/>
            <person name="Detter J.C."/>
            <person name="Durkin C."/>
            <person name="Falciatore A."/>
            <person name="Fournet J."/>
            <person name="Haruta M."/>
            <person name="Huysman M.J."/>
            <person name="Jenkins B.D."/>
            <person name="Jiroutova K."/>
            <person name="Jorgensen R.E."/>
            <person name="Joubert Y."/>
            <person name="Kaplan A."/>
            <person name="Kroger N."/>
            <person name="Kroth P.G."/>
            <person name="La Roche J."/>
            <person name="Lindquist E."/>
            <person name="Lommer M."/>
            <person name="Martin-Jezequel V."/>
            <person name="Lopez P.J."/>
            <person name="Lucas S."/>
            <person name="Mangogna M."/>
            <person name="McGinnis K."/>
            <person name="Medlin L.K."/>
            <person name="Montsant A."/>
            <person name="Oudot-Le Secq M.P."/>
            <person name="Napoli C."/>
            <person name="Obornik M."/>
            <person name="Parker M.S."/>
            <person name="Petit J.L."/>
            <person name="Porcel B.M."/>
            <person name="Poulsen N."/>
            <person name="Robison M."/>
            <person name="Rychlewski L."/>
            <person name="Rynearson T.A."/>
            <person name="Schmutz J."/>
            <person name="Shapiro H."/>
            <person name="Siaut M."/>
            <person name="Stanley M."/>
            <person name="Sussman M.R."/>
            <person name="Taylor A.R."/>
            <person name="Vardi A."/>
            <person name="von Dassow P."/>
            <person name="Vyverman W."/>
            <person name="Willis A."/>
            <person name="Wyrwicz L.S."/>
            <person name="Rokhsar D.S."/>
            <person name="Weissenbach J."/>
            <person name="Armbrust E.V."/>
            <person name="Green B.R."/>
            <person name="Van de Peer Y."/>
            <person name="Grigoriev I.V."/>
        </authorList>
    </citation>
    <scope>NUCLEOTIDE SEQUENCE [LARGE SCALE GENOMIC DNA]</scope>
    <source>
        <strain evidence="1 2">CCMP1335</strain>
    </source>
</reference>
<proteinExistence type="predicted"/>
<evidence type="ECO:0000313" key="1">
    <source>
        <dbReference type="EMBL" id="ACI64426.1"/>
    </source>
</evidence>
<protein>
    <submittedName>
        <fullName evidence="1">Uncharacterized protein</fullName>
    </submittedName>
</protein>
<evidence type="ECO:0000313" key="2">
    <source>
        <dbReference type="Proteomes" id="UP000001449"/>
    </source>
</evidence>
<dbReference type="EMBL" id="CP001160">
    <property type="protein sequence ID" value="ACI64426.1"/>
    <property type="molecule type" value="Genomic_DNA"/>
</dbReference>
<keyword evidence="2" id="KW-1185">Reference proteome</keyword>
<reference evidence="1 2" key="1">
    <citation type="journal article" date="2004" name="Science">
        <title>The genome of the diatom Thalassiosira pseudonana: ecology, evolution, and metabolism.</title>
        <authorList>
            <person name="Armbrust E.V."/>
            <person name="Berges J.A."/>
            <person name="Bowler C."/>
            <person name="Green B.R."/>
            <person name="Martinez D."/>
            <person name="Putnam N.H."/>
            <person name="Zhou S."/>
            <person name="Allen A.E."/>
            <person name="Apt K.E."/>
            <person name="Bechner M."/>
            <person name="Brzezinski M.A."/>
            <person name="Chaal B.K."/>
            <person name="Chiovitti A."/>
            <person name="Davis A.K."/>
            <person name="Demarest M.S."/>
            <person name="Detter J.C."/>
            <person name="Glavina T."/>
            <person name="Goodstein D."/>
            <person name="Hadi M.Z."/>
            <person name="Hellsten U."/>
            <person name="Hildebrand M."/>
            <person name="Jenkins B.D."/>
            <person name="Jurka J."/>
            <person name="Kapitonov V.V."/>
            <person name="Kroger N."/>
            <person name="Lau W.W."/>
            <person name="Lane T.W."/>
            <person name="Larimer F.W."/>
            <person name="Lippmeier J.C."/>
            <person name="Lucas S."/>
            <person name="Medina M."/>
            <person name="Montsant A."/>
            <person name="Obornik M."/>
            <person name="Parker M.S."/>
            <person name="Palenik B."/>
            <person name="Pazour G.J."/>
            <person name="Richardson P.M."/>
            <person name="Rynearson T.A."/>
            <person name="Saito M.A."/>
            <person name="Schwartz D.C."/>
            <person name="Thamatrakoln K."/>
            <person name="Valentin K."/>
            <person name="Vardi A."/>
            <person name="Wilkerson F.P."/>
            <person name="Rokhsar D.S."/>
        </authorList>
    </citation>
    <scope>NUCLEOTIDE SEQUENCE [LARGE SCALE GENOMIC DNA]</scope>
    <source>
        <strain evidence="1 2">CCMP1335</strain>
    </source>
</reference>
<dbReference type="GeneID" id="7446187"/>
<dbReference type="InParanoid" id="B5YPB1"/>
<organism evidence="1 2">
    <name type="scientific">Thalassiosira pseudonana</name>
    <name type="common">Marine diatom</name>
    <name type="synonym">Cyclotella nana</name>
    <dbReference type="NCBI Taxonomy" id="35128"/>
    <lineage>
        <taxon>Eukaryota</taxon>
        <taxon>Sar</taxon>
        <taxon>Stramenopiles</taxon>
        <taxon>Ochrophyta</taxon>
        <taxon>Bacillariophyta</taxon>
        <taxon>Coscinodiscophyceae</taxon>
        <taxon>Thalassiosirophycidae</taxon>
        <taxon>Thalassiosirales</taxon>
        <taxon>Thalassiosiraceae</taxon>
        <taxon>Thalassiosira</taxon>
    </lineage>
</organism>
<dbReference type="PANTHER" id="PTHR43642:SF1">
    <property type="entry name" value="HYBRID SIGNAL TRANSDUCTION HISTIDINE KINASE G"/>
    <property type="match status" value="1"/>
</dbReference>
<gene>
    <name evidence="1" type="ORF">THAPS_6718</name>
</gene>
<dbReference type="KEGG" id="tps:THAPS_6718"/>
<sequence length="125" mass="14799">MRFTDVYHSIYECLTAFHQPRSSEDEAKWMEIAGNDLASYRKCVDHRVWTFENKLLLLEAEQHFVIGNYIEAEEKYTASIASAKKHRFFHEDGLVKEFFGRFLQELGRIDEAEEHLANSRVLIRE</sequence>
<dbReference type="PaxDb" id="35128-Thaps6718"/>